<proteinExistence type="predicted"/>
<evidence type="ECO:0000256" key="1">
    <source>
        <dbReference type="SAM" id="Coils"/>
    </source>
</evidence>
<accession>A0ABV9NR31</accession>
<dbReference type="PANTHER" id="PTHR38765:SF1">
    <property type="entry name" value="DUF484 DOMAIN-CONTAINING PROTEIN"/>
    <property type="match status" value="1"/>
</dbReference>
<dbReference type="PANTHER" id="PTHR38765">
    <property type="entry name" value="DUF484 DOMAIN-CONTAINING PROTEIN"/>
    <property type="match status" value="1"/>
</dbReference>
<dbReference type="InterPro" id="IPR029016">
    <property type="entry name" value="GAF-like_dom_sf"/>
</dbReference>
<evidence type="ECO:0000313" key="2">
    <source>
        <dbReference type="EMBL" id="MFC4729575.1"/>
    </source>
</evidence>
<feature type="coiled-coil region" evidence="1">
    <location>
        <begin position="53"/>
        <end position="80"/>
    </location>
</feature>
<dbReference type="EMBL" id="JBHSGG010000047">
    <property type="protein sequence ID" value="MFC4729575.1"/>
    <property type="molecule type" value="Genomic_DNA"/>
</dbReference>
<reference evidence="3" key="1">
    <citation type="journal article" date="2019" name="Int. J. Syst. Evol. Microbiol.">
        <title>The Global Catalogue of Microorganisms (GCM) 10K type strain sequencing project: providing services to taxonomists for standard genome sequencing and annotation.</title>
        <authorList>
            <consortium name="The Broad Institute Genomics Platform"/>
            <consortium name="The Broad Institute Genome Sequencing Center for Infectious Disease"/>
            <person name="Wu L."/>
            <person name="Ma J."/>
        </authorList>
    </citation>
    <scope>NUCLEOTIDE SEQUENCE [LARGE SCALE GENOMIC DNA]</scope>
    <source>
        <strain evidence="3">CGMCC 1.13574</strain>
    </source>
</reference>
<gene>
    <name evidence="2" type="ORF">ACFO3Q_15500</name>
</gene>
<protein>
    <submittedName>
        <fullName evidence="2">DUF484 family protein</fullName>
    </submittedName>
</protein>
<dbReference type="InterPro" id="IPR007435">
    <property type="entry name" value="DUF484"/>
</dbReference>
<evidence type="ECO:0000313" key="3">
    <source>
        <dbReference type="Proteomes" id="UP001595892"/>
    </source>
</evidence>
<dbReference type="Pfam" id="PF04340">
    <property type="entry name" value="DUF484"/>
    <property type="match status" value="1"/>
</dbReference>
<dbReference type="RefSeq" id="WP_377005601.1">
    <property type="nucleotide sequence ID" value="NZ_JBHSGG010000047.1"/>
</dbReference>
<dbReference type="Gene3D" id="3.30.450.40">
    <property type="match status" value="1"/>
</dbReference>
<dbReference type="Proteomes" id="UP001595892">
    <property type="component" value="Unassembled WGS sequence"/>
</dbReference>
<organism evidence="2 3">
    <name type="scientific">Coralloluteibacterium thermophilum</name>
    <dbReference type="NCBI Taxonomy" id="2707049"/>
    <lineage>
        <taxon>Bacteria</taxon>
        <taxon>Pseudomonadati</taxon>
        <taxon>Pseudomonadota</taxon>
        <taxon>Gammaproteobacteria</taxon>
        <taxon>Lysobacterales</taxon>
        <taxon>Lysobacteraceae</taxon>
        <taxon>Coralloluteibacterium</taxon>
    </lineage>
</organism>
<keyword evidence="3" id="KW-1185">Reference proteome</keyword>
<sequence>MSTDAHTETVSAAEVAAWLRRHPTFLAGYPDIAQSLVVPRSEGTATSLASYQLEVLREKNRELNRRLLELSANAQENERLAVRTHQLTLGLMRQLTPAGTLRAMVASLGEDFQGDAVRVVLFRPIDGLDDAAWLQVVPREDASLQPFADFLAAGEPLCGRLNADKLAVLFGPDDGVQSVALLPLQDMGMLAIGSREPNRFYPGVGTLFLGMMADALVTGLARFGR</sequence>
<keyword evidence="1" id="KW-0175">Coiled coil</keyword>
<name>A0ABV9NR31_9GAMM</name>
<comment type="caution">
    <text evidence="2">The sequence shown here is derived from an EMBL/GenBank/DDBJ whole genome shotgun (WGS) entry which is preliminary data.</text>
</comment>